<proteinExistence type="predicted"/>
<protein>
    <submittedName>
        <fullName evidence="1">Uncharacterized protein</fullName>
    </submittedName>
</protein>
<dbReference type="Gene3D" id="1.10.606.10">
    <property type="entry name" value="Vanadium-containing Chloroperoxidase, domain 2"/>
    <property type="match status" value="1"/>
</dbReference>
<dbReference type="EMBL" id="JAYGHK010000007">
    <property type="protein sequence ID" value="MEA5607082.1"/>
    <property type="molecule type" value="Genomic_DNA"/>
</dbReference>
<accession>A0ABU5ULE2</accession>
<dbReference type="SUPFAM" id="SSF48317">
    <property type="entry name" value="Acid phosphatase/Vanadium-dependent haloperoxidase"/>
    <property type="match status" value="1"/>
</dbReference>
<reference evidence="1 2" key="1">
    <citation type="submission" date="2023-12" db="EMBL/GenBank/DDBJ databases">
        <title>Baltic Sea Cyanobacteria.</title>
        <authorList>
            <person name="Delbaje E."/>
            <person name="Fewer D.P."/>
            <person name="Shishido T.K."/>
        </authorList>
    </citation>
    <scope>NUCLEOTIDE SEQUENCE [LARGE SCALE GENOMIC DNA]</scope>
    <source>
        <strain evidence="1 2">UHCC 0060</strain>
    </source>
</reference>
<evidence type="ECO:0000313" key="2">
    <source>
        <dbReference type="Proteomes" id="UP001303285"/>
    </source>
</evidence>
<dbReference type="Proteomes" id="UP001303285">
    <property type="component" value="Unassembled WGS sequence"/>
</dbReference>
<gene>
    <name evidence="1" type="ORF">VB695_03140</name>
</gene>
<evidence type="ECO:0000313" key="1">
    <source>
        <dbReference type="EMBL" id="MEA5607082.1"/>
    </source>
</evidence>
<organism evidence="1 2">
    <name type="scientific">Nodularia spumigena UHCC 0060</name>
    <dbReference type="NCBI Taxonomy" id="3110300"/>
    <lineage>
        <taxon>Bacteria</taxon>
        <taxon>Bacillati</taxon>
        <taxon>Cyanobacteriota</taxon>
        <taxon>Cyanophyceae</taxon>
        <taxon>Nostocales</taxon>
        <taxon>Nodulariaceae</taxon>
        <taxon>Nodularia</taxon>
    </lineage>
</organism>
<dbReference type="InterPro" id="IPR036938">
    <property type="entry name" value="PAP2/HPO_sf"/>
</dbReference>
<keyword evidence="2" id="KW-1185">Reference proteome</keyword>
<sequence>MNKVAANISLVRDGAGVRWRTDYTESENLGEQIAIQILQDQLLIYLKINSFDDITVKMINSY</sequence>
<name>A0ABU5ULE2_NODSP</name>
<dbReference type="InterPro" id="IPR016119">
    <property type="entry name" value="Br/Cl_peroxidase_C"/>
</dbReference>
<comment type="caution">
    <text evidence="1">The sequence shown here is derived from an EMBL/GenBank/DDBJ whole genome shotgun (WGS) entry which is preliminary data.</text>
</comment>